<organism evidence="2">
    <name type="scientific">marine metagenome</name>
    <dbReference type="NCBI Taxonomy" id="408172"/>
    <lineage>
        <taxon>unclassified sequences</taxon>
        <taxon>metagenomes</taxon>
        <taxon>ecological metagenomes</taxon>
    </lineage>
</organism>
<feature type="transmembrane region" description="Helical" evidence="1">
    <location>
        <begin position="72"/>
        <end position="89"/>
    </location>
</feature>
<keyword evidence="1" id="KW-0472">Membrane</keyword>
<protein>
    <submittedName>
        <fullName evidence="2">Uncharacterized protein</fullName>
    </submittedName>
</protein>
<keyword evidence="1" id="KW-0812">Transmembrane</keyword>
<feature type="non-terminal residue" evidence="2">
    <location>
        <position position="1"/>
    </location>
</feature>
<feature type="transmembrane region" description="Helical" evidence="1">
    <location>
        <begin position="39"/>
        <end position="60"/>
    </location>
</feature>
<accession>A0A382S2P8</accession>
<sequence>VLGLLIRRWLVSALFIQIFLRILSTYLPEILLTHSLPDFQYPLFNVVFINIGIVTTSALIPKDVIFAYGADYILAISIYTGFLSHSNYLW</sequence>
<feature type="non-terminal residue" evidence="2">
    <location>
        <position position="90"/>
    </location>
</feature>
<evidence type="ECO:0000313" key="2">
    <source>
        <dbReference type="EMBL" id="SVD04214.1"/>
    </source>
</evidence>
<gene>
    <name evidence="2" type="ORF">METZ01_LOCUS357068</name>
</gene>
<evidence type="ECO:0000256" key="1">
    <source>
        <dbReference type="SAM" id="Phobius"/>
    </source>
</evidence>
<name>A0A382S2P8_9ZZZZ</name>
<dbReference type="EMBL" id="UINC01126004">
    <property type="protein sequence ID" value="SVD04214.1"/>
    <property type="molecule type" value="Genomic_DNA"/>
</dbReference>
<feature type="transmembrane region" description="Helical" evidence="1">
    <location>
        <begin position="9"/>
        <end position="27"/>
    </location>
</feature>
<reference evidence="2" key="1">
    <citation type="submission" date="2018-05" db="EMBL/GenBank/DDBJ databases">
        <authorList>
            <person name="Lanie J.A."/>
            <person name="Ng W.-L."/>
            <person name="Kazmierczak K.M."/>
            <person name="Andrzejewski T.M."/>
            <person name="Davidsen T.M."/>
            <person name="Wayne K.J."/>
            <person name="Tettelin H."/>
            <person name="Glass J.I."/>
            <person name="Rusch D."/>
            <person name="Podicherti R."/>
            <person name="Tsui H.-C.T."/>
            <person name="Winkler M.E."/>
        </authorList>
    </citation>
    <scope>NUCLEOTIDE SEQUENCE</scope>
</reference>
<proteinExistence type="predicted"/>
<keyword evidence="1" id="KW-1133">Transmembrane helix</keyword>
<dbReference type="AlphaFoldDB" id="A0A382S2P8"/>